<reference evidence="4" key="1">
    <citation type="journal article" date="2014" name="Sci. Data">
        <title>Comprehensive analysis of the venom gland transcriptome of the spider Dolomedes fimbriatus.</title>
        <authorList>
            <person name="Kozlov S.A."/>
            <person name="Lazarev V.N."/>
            <person name="Kostryukova E.S."/>
            <person name="Selezneva O.V."/>
            <person name="Ospanova E.A."/>
            <person name="Alexeev D.G."/>
            <person name="Govorun V.M."/>
            <person name="Grishin E.V."/>
        </authorList>
    </citation>
    <scope>NUCLEOTIDE SEQUENCE</scope>
</reference>
<proteinExistence type="evidence at transcript level"/>
<protein>
    <submittedName>
        <fullName evidence="4">Putative neurotoxin LTDF 09-03</fullName>
    </submittedName>
</protein>
<evidence type="ECO:0000256" key="1">
    <source>
        <dbReference type="ARBA" id="ARBA00004613"/>
    </source>
</evidence>
<reference evidence="4" key="2">
    <citation type="submission" date="2015-02" db="EMBL/GenBank/DDBJ databases">
        <authorList>
            <person name="Chooi Y.-H."/>
        </authorList>
    </citation>
    <scope>NUCLEOTIDE SEQUENCE</scope>
</reference>
<dbReference type="AlphaFoldDB" id="A0A0K1D8D3"/>
<evidence type="ECO:0000313" key="4">
    <source>
        <dbReference type="EMBL" id="AKT08998.1"/>
    </source>
</evidence>
<dbReference type="GO" id="GO:0090729">
    <property type="term" value="F:toxin activity"/>
    <property type="evidence" value="ECO:0007669"/>
    <property type="project" value="InterPro"/>
</dbReference>
<accession>A0A0K1D8D3</accession>
<dbReference type="InterPro" id="IPR013605">
    <property type="entry name" value="Toxin_34"/>
</dbReference>
<feature type="chain" id="PRO_5005458249" evidence="3">
    <location>
        <begin position="24"/>
        <end position="122"/>
    </location>
</feature>
<organism evidence="4">
    <name type="scientific">Dolomedes fimbriatus</name>
    <dbReference type="NCBI Taxonomy" id="1432569"/>
    <lineage>
        <taxon>Eukaryota</taxon>
        <taxon>Metazoa</taxon>
        <taxon>Ecdysozoa</taxon>
        <taxon>Arthropoda</taxon>
        <taxon>Chelicerata</taxon>
        <taxon>Arachnida</taxon>
        <taxon>Araneae</taxon>
        <taxon>Araneomorphae</taxon>
        <taxon>Entelegynae</taxon>
        <taxon>Lycosoidea</taxon>
        <taxon>Pisauridae</taxon>
        <taxon>Dolomedes</taxon>
    </lineage>
</organism>
<evidence type="ECO:0000256" key="3">
    <source>
        <dbReference type="SAM" id="SignalP"/>
    </source>
</evidence>
<feature type="signal peptide" evidence="3">
    <location>
        <begin position="1"/>
        <end position="23"/>
    </location>
</feature>
<keyword evidence="3" id="KW-0732">Signal</keyword>
<keyword evidence="2" id="KW-0964">Secreted</keyword>
<evidence type="ECO:0000256" key="2">
    <source>
        <dbReference type="ARBA" id="ARBA00022525"/>
    </source>
</evidence>
<dbReference type="Pfam" id="PF08396">
    <property type="entry name" value="Toxin_34"/>
    <property type="match status" value="1"/>
</dbReference>
<keyword evidence="4" id="KW-0800">Toxin</keyword>
<name>A0A0K1D8D3_9ARAC</name>
<sequence length="122" mass="13584">MKSLAIFFTLSLVLVLIISTVTGEGEISLEAAETPREVTWDTPCIDLGQTCVKGESDCQCCRDNAVCSCSWLFRSHCTCQVFDARASYDTCLIKVNCPNRHKWDRGSKTCPKPCESKHCRGK</sequence>
<dbReference type="EMBL" id="KP792922">
    <property type="protein sequence ID" value="AKT08998.1"/>
    <property type="molecule type" value="mRNA"/>
</dbReference>
<comment type="subcellular location">
    <subcellularLocation>
        <location evidence="1">Secreted</location>
    </subcellularLocation>
</comment>
<dbReference type="GO" id="GO:0005576">
    <property type="term" value="C:extracellular region"/>
    <property type="evidence" value="ECO:0007669"/>
    <property type="project" value="UniProtKB-SubCell"/>
</dbReference>
<keyword evidence="4" id="KW-0528">Neurotoxin</keyword>